<comment type="caution">
    <text evidence="2">The sequence shown here is derived from an EMBL/GenBank/DDBJ whole genome shotgun (WGS) entry which is preliminary data.</text>
</comment>
<feature type="region of interest" description="Disordered" evidence="1">
    <location>
        <begin position="476"/>
        <end position="540"/>
    </location>
</feature>
<organism evidence="2 3">
    <name type="scientific">Acer negundo</name>
    <name type="common">Box elder</name>
    <dbReference type="NCBI Taxonomy" id="4023"/>
    <lineage>
        <taxon>Eukaryota</taxon>
        <taxon>Viridiplantae</taxon>
        <taxon>Streptophyta</taxon>
        <taxon>Embryophyta</taxon>
        <taxon>Tracheophyta</taxon>
        <taxon>Spermatophyta</taxon>
        <taxon>Magnoliopsida</taxon>
        <taxon>eudicotyledons</taxon>
        <taxon>Gunneridae</taxon>
        <taxon>Pentapetalae</taxon>
        <taxon>rosids</taxon>
        <taxon>malvids</taxon>
        <taxon>Sapindales</taxon>
        <taxon>Sapindaceae</taxon>
        <taxon>Hippocastanoideae</taxon>
        <taxon>Acereae</taxon>
        <taxon>Acer</taxon>
    </lineage>
</organism>
<proteinExistence type="predicted"/>
<sequence length="540" mass="60203">MSLSVIEPANLQKPNLLVGENYGLTLTQSIQNLVAENCKETPNFTHFIDIFYELMQSKVDPPLESIWVYSALTFRSRNLTNDDPLDRLLAARDLFQLISACSGSCNSSKSIALLAPVVFEVYKVAVELKGRHLGSKREKKVFREVKYLVDVILGFISVCCCDTSNGKRNVSEVTDLNLIVSFKDLVSLWMEKSESFKSFLPLVNDEICREGSERVCDVNYLAGMVTVEVFLLKLCLSFGVGMAGVELEKELTSWAVSSITGFQNVFFFETLVRMLLEPTMPVTSLLSSEHGVLLKKVLYDAVILVEYSFLNPDSAVDLPVELMKSLAMTRLIVTHEAIELLREDGDQKKAISYASAFSSSKLPSQIIKWITNQIGMDEQERSLVSSPKALLKWLLSLENQGIRAFDDKILKSHAKLAVDNSKTDCEYQSSKVKGNEASGDLLFYIDNKGEEEEDEEMNESMSAAFVVAAHSIKFPENGGRKRKEMGSTGNKKKIKHLKHDLSDNHGSTREGFSSVSNEDLSSESEVEDPISDEDAEAVEQ</sequence>
<evidence type="ECO:0000256" key="1">
    <source>
        <dbReference type="SAM" id="MobiDB-lite"/>
    </source>
</evidence>
<protein>
    <submittedName>
        <fullName evidence="2">Uncharacterized protein</fullName>
    </submittedName>
</protein>
<reference evidence="2" key="2">
    <citation type="submission" date="2023-02" db="EMBL/GenBank/DDBJ databases">
        <authorList>
            <person name="Swenson N.G."/>
            <person name="Wegrzyn J.L."/>
            <person name="Mcevoy S.L."/>
        </authorList>
    </citation>
    <scope>NUCLEOTIDE SEQUENCE</scope>
    <source>
        <strain evidence="2">91603</strain>
        <tissue evidence="2">Leaf</tissue>
    </source>
</reference>
<dbReference type="Proteomes" id="UP001064489">
    <property type="component" value="Chromosome 6"/>
</dbReference>
<dbReference type="PANTHER" id="PTHR35505:SF5">
    <property type="entry name" value="SUBSTRATE CARRIER FAMILY PROTEIN"/>
    <property type="match status" value="1"/>
</dbReference>
<keyword evidence="3" id="KW-1185">Reference proteome</keyword>
<evidence type="ECO:0000313" key="2">
    <source>
        <dbReference type="EMBL" id="KAI9191663.1"/>
    </source>
</evidence>
<dbReference type="EMBL" id="JAJSOW010000004">
    <property type="protein sequence ID" value="KAI9191663.1"/>
    <property type="molecule type" value="Genomic_DNA"/>
</dbReference>
<name>A0AAD5J9Q8_ACENE</name>
<dbReference type="AlphaFoldDB" id="A0AAD5J9Q8"/>
<evidence type="ECO:0000313" key="3">
    <source>
        <dbReference type="Proteomes" id="UP001064489"/>
    </source>
</evidence>
<dbReference type="PANTHER" id="PTHR35505">
    <property type="entry name" value="OS01G0600300 PROTEIN"/>
    <property type="match status" value="1"/>
</dbReference>
<feature type="compositionally biased region" description="Basic and acidic residues" evidence="1">
    <location>
        <begin position="499"/>
        <end position="508"/>
    </location>
</feature>
<reference evidence="2" key="1">
    <citation type="journal article" date="2022" name="Plant J.">
        <title>Strategies of tolerance reflected in two North American maple genomes.</title>
        <authorList>
            <person name="McEvoy S.L."/>
            <person name="Sezen U.U."/>
            <person name="Trouern-Trend A."/>
            <person name="McMahon S.M."/>
            <person name="Schaberg P.G."/>
            <person name="Yang J."/>
            <person name="Wegrzyn J.L."/>
            <person name="Swenson N.G."/>
        </authorList>
    </citation>
    <scope>NUCLEOTIDE SEQUENCE</scope>
    <source>
        <strain evidence="2">91603</strain>
    </source>
</reference>
<feature type="compositionally biased region" description="Acidic residues" evidence="1">
    <location>
        <begin position="520"/>
        <end position="540"/>
    </location>
</feature>
<accession>A0AAD5J9Q8</accession>
<gene>
    <name evidence="2" type="ORF">LWI28_011666</name>
</gene>